<evidence type="ECO:0000256" key="1">
    <source>
        <dbReference type="ARBA" id="ARBA00000707"/>
    </source>
</evidence>
<feature type="compositionally biased region" description="Basic and acidic residues" evidence="4">
    <location>
        <begin position="485"/>
        <end position="495"/>
    </location>
</feature>
<evidence type="ECO:0000256" key="4">
    <source>
        <dbReference type="SAM" id="MobiDB-lite"/>
    </source>
</evidence>
<comment type="catalytic activity">
    <reaction evidence="1">
        <text>Thiol-dependent hydrolysis of ester, thioester, amide, peptide and isopeptide bonds formed by the C-terminal Gly of ubiquitin (a 76-residue protein attached to proteins as an intracellular targeting signal).</text>
        <dbReference type="EC" id="3.4.19.12"/>
    </reaction>
</comment>
<dbReference type="SUPFAM" id="SSF52821">
    <property type="entry name" value="Rhodanese/Cell cycle control phosphatase"/>
    <property type="match status" value="1"/>
</dbReference>
<dbReference type="InterPro" id="IPR001394">
    <property type="entry name" value="Peptidase_C19_UCH"/>
</dbReference>
<gene>
    <name evidence="6" type="ORF">ACAOBT_LOCUS18893</name>
</gene>
<evidence type="ECO:0000256" key="3">
    <source>
        <dbReference type="ARBA" id="ARBA00012759"/>
    </source>
</evidence>
<evidence type="ECO:0000313" key="6">
    <source>
        <dbReference type="EMBL" id="CAH1989206.1"/>
    </source>
</evidence>
<dbReference type="OrthoDB" id="6686792at2759"/>
<dbReference type="GO" id="GO:0016579">
    <property type="term" value="P:protein deubiquitination"/>
    <property type="evidence" value="ECO:0007669"/>
    <property type="project" value="InterPro"/>
</dbReference>
<organism evidence="6 7">
    <name type="scientific">Acanthoscelides obtectus</name>
    <name type="common">Bean weevil</name>
    <name type="synonym">Bruchus obtectus</name>
    <dbReference type="NCBI Taxonomy" id="200917"/>
    <lineage>
        <taxon>Eukaryota</taxon>
        <taxon>Metazoa</taxon>
        <taxon>Ecdysozoa</taxon>
        <taxon>Arthropoda</taxon>
        <taxon>Hexapoda</taxon>
        <taxon>Insecta</taxon>
        <taxon>Pterygota</taxon>
        <taxon>Neoptera</taxon>
        <taxon>Endopterygota</taxon>
        <taxon>Coleoptera</taxon>
        <taxon>Polyphaga</taxon>
        <taxon>Cucujiformia</taxon>
        <taxon>Chrysomeloidea</taxon>
        <taxon>Chrysomelidae</taxon>
        <taxon>Bruchinae</taxon>
        <taxon>Bruchini</taxon>
        <taxon>Acanthoscelides</taxon>
    </lineage>
</organism>
<dbReference type="PANTHER" id="PTHR21646">
    <property type="entry name" value="UBIQUITIN CARBOXYL-TERMINAL HYDROLASE"/>
    <property type="match status" value="1"/>
</dbReference>
<dbReference type="InterPro" id="IPR018200">
    <property type="entry name" value="USP_CS"/>
</dbReference>
<evidence type="ECO:0000259" key="5">
    <source>
        <dbReference type="PROSITE" id="PS50235"/>
    </source>
</evidence>
<feature type="region of interest" description="Disordered" evidence="4">
    <location>
        <begin position="474"/>
        <end position="510"/>
    </location>
</feature>
<dbReference type="Gene3D" id="3.90.70.10">
    <property type="entry name" value="Cysteine proteinases"/>
    <property type="match status" value="1"/>
</dbReference>
<dbReference type="AlphaFoldDB" id="A0A9P0L264"/>
<dbReference type="Proteomes" id="UP001152888">
    <property type="component" value="Unassembled WGS sequence"/>
</dbReference>
<dbReference type="InterPro" id="IPR050185">
    <property type="entry name" value="Ub_carboxyl-term_hydrolase"/>
</dbReference>
<dbReference type="EMBL" id="CAKOFQ010007058">
    <property type="protein sequence ID" value="CAH1989206.1"/>
    <property type="molecule type" value="Genomic_DNA"/>
</dbReference>
<dbReference type="PANTHER" id="PTHR21646:SF46">
    <property type="entry name" value="UBIQUITIN CARBOXYL-TERMINAL HYDROLASE"/>
    <property type="match status" value="1"/>
</dbReference>
<dbReference type="CDD" id="cd02257">
    <property type="entry name" value="Peptidase_C19"/>
    <property type="match status" value="1"/>
</dbReference>
<name>A0A9P0L264_ACAOB</name>
<dbReference type="InterPro" id="IPR028889">
    <property type="entry name" value="USP"/>
</dbReference>
<dbReference type="Pfam" id="PF00581">
    <property type="entry name" value="Rhodanese"/>
    <property type="match status" value="1"/>
</dbReference>
<evidence type="ECO:0000256" key="2">
    <source>
        <dbReference type="ARBA" id="ARBA00009085"/>
    </source>
</evidence>
<dbReference type="GO" id="GO:0004843">
    <property type="term" value="F:cysteine-type deubiquitinase activity"/>
    <property type="evidence" value="ECO:0007669"/>
    <property type="project" value="UniProtKB-EC"/>
</dbReference>
<dbReference type="Pfam" id="PF00443">
    <property type="entry name" value="UCH"/>
    <property type="match status" value="1"/>
</dbReference>
<evidence type="ECO:0000313" key="7">
    <source>
        <dbReference type="Proteomes" id="UP001152888"/>
    </source>
</evidence>
<comment type="similarity">
    <text evidence="2">Belongs to the peptidase C19 family.</text>
</comment>
<proteinExistence type="inferred from homology"/>
<feature type="domain" description="USP" evidence="5">
    <location>
        <begin position="535"/>
        <end position="850"/>
    </location>
</feature>
<dbReference type="CDD" id="cd00158">
    <property type="entry name" value="RHOD"/>
    <property type="match status" value="1"/>
</dbReference>
<dbReference type="Gene3D" id="3.40.250.10">
    <property type="entry name" value="Rhodanese-like domain"/>
    <property type="match status" value="1"/>
</dbReference>
<dbReference type="InterPro" id="IPR038765">
    <property type="entry name" value="Papain-like_cys_pep_sf"/>
</dbReference>
<dbReference type="EC" id="3.4.19.12" evidence="3"/>
<comment type="caution">
    <text evidence="6">The sequence shown here is derived from an EMBL/GenBank/DDBJ whole genome shotgun (WGS) entry which is preliminary data.</text>
</comment>
<sequence>MMDKKVIPLYITDSLAALDALATKDNVFKYLNKSHKLKNLASKMKAELLLCREDQEKCYILAKRYVLLMDHLFKVSDDPKYIRTLFLNDYNTVKTLLNNLRSELEERYKVLTASLQEKLSISSRAPHSSNTLSDQSSIVLDSDYIQPTGEPDPFIDFEPTEDDMTSDIQEPRGTPLVQKPGSGLFLTPEEFYRRLDDMNVLILDVRQTNEYDQTRIKKKAGGMINIPPELIQPGLSANTLGLKLSPETRVIWDNRDSFDCIVILDYDTTKFTYGLSKLHCLRIFITEWDFNRSYRELPFILDGGLKEFVQCYPSEVENSGCLFAKQNSEIDDLLDIDSVEYPGAASGGGHRNLMVDSAYSMGNIAKRVDRDFPAEDEDDEVALKLRNIRSEGALPKNSYFAKEPVVSSGPYTSISEHRIPMEYNEGNINPAASTDFMKRQDMSVEDCQAIRKLMEGDRELMLLKARASKPTYLPEQWNEGNQDYSRSHERRRDNSPEPMDNAVPTYVSPPPSFDRSFKPARVIEPEKDVKGRGFTGIRNYKNCCFMSAILQCMKTLPFIKEYFVNTNRHLTLNRRVPPVFNILMGEVFDKLWEGTEDDPKIYYPQFIRDKLSRVNPMYEKGWHEDAFEFFTFFFGQLSEDCMVEMPRPEVMTDSEQAWYSALQGRSSFLVDRTYYQLRDEKICTHCKKKICSFETEGILNLAMRQNLEPCELEDLIKDYLAETTEKDYQCEICKNIGAVVNKRYVIVDPDTLIICLKRILISKDEVMKHPGLVSFPDKLQFGSSVYKLYAVVQHSGTLSQGHYIATVLLDDIRDDWIEFNDDVMTRISTRPLKDAPGIRSSVAGFFYVRQDAAEPNVV</sequence>
<dbReference type="PROSITE" id="PS50235">
    <property type="entry name" value="USP_3"/>
    <property type="match status" value="1"/>
</dbReference>
<dbReference type="InterPro" id="IPR001763">
    <property type="entry name" value="Rhodanese-like_dom"/>
</dbReference>
<dbReference type="PROSITE" id="PS00973">
    <property type="entry name" value="USP_2"/>
    <property type="match status" value="1"/>
</dbReference>
<dbReference type="InterPro" id="IPR036873">
    <property type="entry name" value="Rhodanese-like_dom_sf"/>
</dbReference>
<keyword evidence="7" id="KW-1185">Reference proteome</keyword>
<protein>
    <recommendedName>
        <fullName evidence="3">ubiquitinyl hydrolase 1</fullName>
        <ecNumber evidence="3">3.4.19.12</ecNumber>
    </recommendedName>
</protein>
<dbReference type="SUPFAM" id="SSF54001">
    <property type="entry name" value="Cysteine proteinases"/>
    <property type="match status" value="1"/>
</dbReference>
<reference evidence="6" key="1">
    <citation type="submission" date="2022-03" db="EMBL/GenBank/DDBJ databases">
        <authorList>
            <person name="Sayadi A."/>
        </authorList>
    </citation>
    <scope>NUCLEOTIDE SEQUENCE</scope>
</reference>
<accession>A0A9P0L264</accession>